<dbReference type="Proteomes" id="UP000000925">
    <property type="component" value="Chromosome"/>
</dbReference>
<dbReference type="eggNOG" id="COG3528">
    <property type="taxonomic scope" value="Bacteria"/>
</dbReference>
<keyword evidence="1" id="KW-0732">Signal</keyword>
<dbReference type="AlphaFoldDB" id="D5EM39"/>
<evidence type="ECO:0008006" key="4">
    <source>
        <dbReference type="Google" id="ProtNLM"/>
    </source>
</evidence>
<sequence length="343" mass="37619">MRLPLRHSLLLPLLCLGLFAGAHAMSSSDPLWRFEFDNDVLAESDDFFTAGWSLQRHIGAADWETIGLWRASQWIVDTVPGLRAEPGMEVRKAIGVGQVIQTPGDLTQSALIEDDIPYAGVLGVANSWAVISDEKMNVFQFYVGVLGPPSLAEQVQKFVHNDLNMGKDPKGWDNQLDTEPILNLNYGLSRKLWNLGDKNQGFAGDFAYGGGAGLGNLFTYVQGGVQARAGWNLPEGFAHVPDVAGRGVIVDPVIVAPEVRTHLYFSAVARASGIAHTVLLDGNSFSDSHSVDYDPYMLQLILGTHLQHGRMGFHFNIYLSSNPVKETAGSDLTWTNLSFEYRF</sequence>
<dbReference type="EMBL" id="CP001998">
    <property type="protein sequence ID" value="ADE55199.1"/>
    <property type="molecule type" value="Genomic_DNA"/>
</dbReference>
<dbReference type="RefSeq" id="WP_013043921.1">
    <property type="nucleotide sequence ID" value="NC_014008.1"/>
</dbReference>
<name>D5EM39_CORAD</name>
<reference evidence="2 3" key="1">
    <citation type="journal article" date="2010" name="Stand. Genomic Sci.">
        <title>Complete genome sequence of Coraliomargarita akajimensis type strain (04OKA010-24).</title>
        <authorList>
            <person name="Mavromatis K."/>
            <person name="Abt B."/>
            <person name="Brambilla E."/>
            <person name="Lapidus A."/>
            <person name="Copeland A."/>
            <person name="Deshpande S."/>
            <person name="Nolan M."/>
            <person name="Lucas S."/>
            <person name="Tice H."/>
            <person name="Cheng J.F."/>
            <person name="Han C."/>
            <person name="Detter J.C."/>
            <person name="Woyke T."/>
            <person name="Goodwin L."/>
            <person name="Pitluck S."/>
            <person name="Held B."/>
            <person name="Brettin T."/>
            <person name="Tapia R."/>
            <person name="Ivanova N."/>
            <person name="Mikhailova N."/>
            <person name="Pati A."/>
            <person name="Liolios K."/>
            <person name="Chen A."/>
            <person name="Palaniappan K."/>
            <person name="Land M."/>
            <person name="Hauser L."/>
            <person name="Chang Y.J."/>
            <person name="Jeffries C.D."/>
            <person name="Rohde M."/>
            <person name="Goker M."/>
            <person name="Bristow J."/>
            <person name="Eisen J.A."/>
            <person name="Markowitz V."/>
            <person name="Hugenholtz P."/>
            <person name="Klenk H.P."/>
            <person name="Kyrpides N.C."/>
        </authorList>
    </citation>
    <scope>NUCLEOTIDE SEQUENCE [LARGE SCALE GENOMIC DNA]</scope>
    <source>
        <strain evidence="3">DSM 45221 / IAM 15411 / JCM 23193 / KCTC 12865</strain>
    </source>
</reference>
<dbReference type="KEGG" id="caa:Caka_2181"/>
<dbReference type="HOGENOM" id="CLU_055418_0_0_0"/>
<dbReference type="InterPro" id="IPR018707">
    <property type="entry name" value="LpxR"/>
</dbReference>
<gene>
    <name evidence="2" type="ordered locus">Caka_2181</name>
</gene>
<accession>D5EM39</accession>
<organism evidence="2 3">
    <name type="scientific">Coraliomargarita akajimensis (strain DSM 45221 / IAM 15411 / JCM 23193 / KCTC 12865 / 04OKA010-24)</name>
    <dbReference type="NCBI Taxonomy" id="583355"/>
    <lineage>
        <taxon>Bacteria</taxon>
        <taxon>Pseudomonadati</taxon>
        <taxon>Verrucomicrobiota</taxon>
        <taxon>Opitutia</taxon>
        <taxon>Puniceicoccales</taxon>
        <taxon>Coraliomargaritaceae</taxon>
        <taxon>Coraliomargarita</taxon>
    </lineage>
</organism>
<dbReference type="Gene3D" id="2.40.128.140">
    <property type="entry name" value="Outer membrane protein"/>
    <property type="match status" value="1"/>
</dbReference>
<feature type="chain" id="PRO_5003071272" description="Lipid A deacylase LpxR family protein" evidence="1">
    <location>
        <begin position="25"/>
        <end position="343"/>
    </location>
</feature>
<dbReference type="InterPro" id="IPR037107">
    <property type="entry name" value="Put_OMP_sf"/>
</dbReference>
<proteinExistence type="predicted"/>
<dbReference type="Pfam" id="PF09982">
    <property type="entry name" value="LpxR"/>
    <property type="match status" value="1"/>
</dbReference>
<protein>
    <recommendedName>
        <fullName evidence="4">Lipid A deacylase LpxR family protein</fullName>
    </recommendedName>
</protein>
<keyword evidence="3" id="KW-1185">Reference proteome</keyword>
<evidence type="ECO:0000313" key="3">
    <source>
        <dbReference type="Proteomes" id="UP000000925"/>
    </source>
</evidence>
<feature type="signal peptide" evidence="1">
    <location>
        <begin position="1"/>
        <end position="24"/>
    </location>
</feature>
<evidence type="ECO:0000256" key="1">
    <source>
        <dbReference type="SAM" id="SignalP"/>
    </source>
</evidence>
<dbReference type="OrthoDB" id="9776275at2"/>
<evidence type="ECO:0000313" key="2">
    <source>
        <dbReference type="EMBL" id="ADE55199.1"/>
    </source>
</evidence>